<name>A0A821GMN3_9BILA</name>
<accession>A0A821GMN3</accession>
<organism evidence="1 2">
    <name type="scientific">Rotaria socialis</name>
    <dbReference type="NCBI Taxonomy" id="392032"/>
    <lineage>
        <taxon>Eukaryota</taxon>
        <taxon>Metazoa</taxon>
        <taxon>Spiralia</taxon>
        <taxon>Gnathifera</taxon>
        <taxon>Rotifera</taxon>
        <taxon>Eurotatoria</taxon>
        <taxon>Bdelloidea</taxon>
        <taxon>Philodinida</taxon>
        <taxon>Philodinidae</taxon>
        <taxon>Rotaria</taxon>
    </lineage>
</organism>
<dbReference type="Proteomes" id="UP000663838">
    <property type="component" value="Unassembled WGS sequence"/>
</dbReference>
<proteinExistence type="predicted"/>
<protein>
    <submittedName>
        <fullName evidence="1">Uncharacterized protein</fullName>
    </submittedName>
</protein>
<gene>
    <name evidence="1" type="ORF">TOA249_LOCUS15251</name>
</gene>
<evidence type="ECO:0000313" key="1">
    <source>
        <dbReference type="EMBL" id="CAF4670755.1"/>
    </source>
</evidence>
<reference evidence="1" key="1">
    <citation type="submission" date="2021-02" db="EMBL/GenBank/DDBJ databases">
        <authorList>
            <person name="Nowell W R."/>
        </authorList>
    </citation>
    <scope>NUCLEOTIDE SEQUENCE</scope>
</reference>
<dbReference type="EMBL" id="CAJOBS010000984">
    <property type="protein sequence ID" value="CAF4670755.1"/>
    <property type="molecule type" value="Genomic_DNA"/>
</dbReference>
<dbReference type="AlphaFoldDB" id="A0A821GMN3"/>
<comment type="caution">
    <text evidence="1">The sequence shown here is derived from an EMBL/GenBank/DDBJ whole genome shotgun (WGS) entry which is preliminary data.</text>
</comment>
<sequence length="291" mass="32990">MDRNQSLSDRLFSQQTDAVLQRHIHSNSGLKQQPLHSTATKEHKRLVKEFIPMSTPGYDDPTKDHSGPAACQALFKFITPETSTSLVEGQCLLAKLPDTVNVAIQIGGKQVHERYATKQNDFDKKKDSNIDDDIQMSEFSLQKNVPLEFAGIDLLATVGPRTIHVYDKLCVVVLSNGVALYIISNFDSYSVSFQTAVSRIYSNETSVIQTLQSYHPFNQLINYLDPRLEYIRVIIIEWSTKFSIPIARIISADIQCNLLSARRCEGLDGYSQQVDWFNIRKTQITFFHRGT</sequence>
<evidence type="ECO:0000313" key="2">
    <source>
        <dbReference type="Proteomes" id="UP000663838"/>
    </source>
</evidence>